<dbReference type="InterPro" id="IPR036961">
    <property type="entry name" value="Kinesin_motor_dom_sf"/>
</dbReference>
<dbReference type="PANTHER" id="PTHR47968:SF13">
    <property type="entry name" value="KINESIN-LIKE PROTEIN KIF19 ISOFORM X1"/>
    <property type="match status" value="1"/>
</dbReference>
<dbReference type="PANTHER" id="PTHR47968">
    <property type="entry name" value="CENTROMERE PROTEIN E"/>
    <property type="match status" value="1"/>
</dbReference>
<dbReference type="SUPFAM" id="SSF52540">
    <property type="entry name" value="P-loop containing nucleoside triphosphate hydrolases"/>
    <property type="match status" value="1"/>
</dbReference>
<evidence type="ECO:0000256" key="5">
    <source>
        <dbReference type="ARBA" id="ARBA00023175"/>
    </source>
</evidence>
<dbReference type="PRINTS" id="PR00380">
    <property type="entry name" value="KINESINHEAVY"/>
</dbReference>
<dbReference type="EMBL" id="CVMV01000022">
    <property type="protein sequence ID" value="CRG94265.1"/>
    <property type="molecule type" value="Genomic_DNA"/>
</dbReference>
<evidence type="ECO:0000259" key="8">
    <source>
        <dbReference type="PROSITE" id="PS50067"/>
    </source>
</evidence>
<evidence type="ECO:0000256" key="4">
    <source>
        <dbReference type="ARBA" id="ARBA00023054"/>
    </source>
</evidence>
<dbReference type="Proteomes" id="UP000220797">
    <property type="component" value="Unassembled WGS sequence"/>
</dbReference>
<keyword evidence="5 6" id="KW-0505">Motor protein</keyword>
<protein>
    <submittedName>
        <fullName evidence="9">Kinesin-8, putative</fullName>
    </submittedName>
</protein>
<keyword evidence="3 6" id="KW-0067">ATP-binding</keyword>
<dbReference type="GO" id="GO:0003777">
    <property type="term" value="F:microtubule motor activity"/>
    <property type="evidence" value="ECO:0007669"/>
    <property type="project" value="InterPro"/>
</dbReference>
<comment type="similarity">
    <text evidence="6">Belongs to the TRAFAC class myosin-kinesin ATPase superfamily. Kinesin family.</text>
</comment>
<dbReference type="PROSITE" id="PS50067">
    <property type="entry name" value="KINESIN_MOTOR_2"/>
    <property type="match status" value="1"/>
</dbReference>
<proteinExistence type="inferred from homology"/>
<gene>
    <name evidence="9" type="ORF">PGAL8A_00396900</name>
</gene>
<sequence length="1166" mass="135657">MYRRISNRIKWNKNEENKNLYDIYMYNKKYTNLNKNTINNIKKNNIILNAHGNIKDGKQGLYNKESKTILKKKRANNDTKHLSTINKKIAISNISVGTKNEPEYNKKLFLNKEYNAKKISKNAINDNIKIKFNDVILNHNCFHEDNPILICSDENKIKKKYSAKNKVNSIINYYDSSLKKICNINESNKNIYENKNTINNALINNYDDKKSVQNDALNKIRKINEELKNKNFNMEKVNKNRLSVRNNNNKNSLENINEYPITSKNIYDSIYIPQINIKNIINSDNNNNNNDGNTKKGENNNNNLINTLNAYSNVKVAVRIKPIDDSEENIVSIFNKNYVLIEKENEKECYLLSQKKKQATYVFDVVFDVNSTQEEVFFHTAKPLIPHVFKGINCTVFAYGATGSGKTYTMLDDKNQNGIVQLSLLELFTIIKEEKCRNIKIVMSFLEVYNETIRDLLGKEKNKTLEVQEDVAEVKVSNLCEIEVKSYEQAMLLIIEGVKNRKMSPTRANKVSSRSHAILQIYVFNEILDSSMNIINYKAKLCFVDLAGSERASATSNKGDRFKEGSYINQSLLALANCINSLASNRNMSKVRVKYRDSKLTHLLKNSLEGNCLVVMIANINPSRKSFQESNNTLKYAFRARNIKLCATVQTNDNKESDIEKILKKNDMLQKEYDSLLNKYKLLRDFYSELKILFQLYKNALSCYQRKENCSDNLYILELKQEISIYEQLIKIKLGESKKKITNLNDNEEKKFINIFDSFINKNLDYFIHNNFNILNELDDEKKTLLDDKFLKNKDIKIKENAFEGKNNYTNSKLRIISNDDQINNELNHIIKNTDIFLNDNLKGIKSNMLNNHYISNEADIINNSNTIDSESYCDDNLKNVNNINENKEIKSEVYMNKNLKICENKEDYINSIKNSSINIINEKKEQFQCIHNNLTNMQNSILYSTINKQIENTPYFSKVKNNSNELLMKSNLNTENFILNENINNKTMINEFTNIENISNKIIDDENISNKIIDNQDITNKIVNNENINENIYNGNIINEIISNDNTNSHNTLSENINKGNICKMYELSEDNFKESKELHDICVIDKNKMENNNVDLCNKMNDTITNNNVVNFIKKKDSKQYNNNNNNKLKECKRKINIFDENIKHEHNENSTLIVKKKRIKNKI</sequence>
<accession>A0A1J1GP50</accession>
<evidence type="ECO:0000256" key="6">
    <source>
        <dbReference type="PROSITE-ProRule" id="PRU00283"/>
    </source>
</evidence>
<name>A0A1J1GP50_PLAGA</name>
<dbReference type="OrthoDB" id="3176171at2759"/>
<feature type="coiled-coil region" evidence="7">
    <location>
        <begin position="652"/>
        <end position="679"/>
    </location>
</feature>
<feature type="binding site" evidence="6">
    <location>
        <begin position="400"/>
        <end position="407"/>
    </location>
    <ligand>
        <name>ATP</name>
        <dbReference type="ChEBI" id="CHEBI:30616"/>
    </ligand>
</feature>
<keyword evidence="4 7" id="KW-0175">Coiled coil</keyword>
<dbReference type="Gene3D" id="3.40.850.10">
    <property type="entry name" value="Kinesin motor domain"/>
    <property type="match status" value="1"/>
</dbReference>
<dbReference type="InterPro" id="IPR027640">
    <property type="entry name" value="Kinesin-like_fam"/>
</dbReference>
<dbReference type="GeneID" id="39732499"/>
<dbReference type="GO" id="GO:0005524">
    <property type="term" value="F:ATP binding"/>
    <property type="evidence" value="ECO:0007669"/>
    <property type="project" value="UniProtKB-UniRule"/>
</dbReference>
<evidence type="ECO:0000256" key="7">
    <source>
        <dbReference type="SAM" id="Coils"/>
    </source>
</evidence>
<feature type="domain" description="Kinesin motor" evidence="8">
    <location>
        <begin position="313"/>
        <end position="643"/>
    </location>
</feature>
<evidence type="ECO:0000313" key="9">
    <source>
        <dbReference type="EMBL" id="CRG94265.1"/>
    </source>
</evidence>
<reference evidence="9" key="1">
    <citation type="submission" date="2015-04" db="EMBL/GenBank/DDBJ databases">
        <authorList>
            <consortium name="Pathogen Informatics"/>
        </authorList>
    </citation>
    <scope>NUCLEOTIDE SEQUENCE [LARGE SCALE GENOMIC DNA]</scope>
    <source>
        <strain evidence="9">8A</strain>
    </source>
</reference>
<dbReference type="SMART" id="SM00129">
    <property type="entry name" value="KISc"/>
    <property type="match status" value="1"/>
</dbReference>
<organism evidence="9 10">
    <name type="scientific">Plasmodium gallinaceum</name>
    <dbReference type="NCBI Taxonomy" id="5849"/>
    <lineage>
        <taxon>Eukaryota</taxon>
        <taxon>Sar</taxon>
        <taxon>Alveolata</taxon>
        <taxon>Apicomplexa</taxon>
        <taxon>Aconoidasida</taxon>
        <taxon>Haemosporida</taxon>
        <taxon>Plasmodiidae</taxon>
        <taxon>Plasmodium</taxon>
        <taxon>Plasmodium (Haemamoeba)</taxon>
    </lineage>
</organism>
<keyword evidence="10" id="KW-1185">Reference proteome</keyword>
<dbReference type="PROSITE" id="PS00411">
    <property type="entry name" value="KINESIN_MOTOR_1"/>
    <property type="match status" value="1"/>
</dbReference>
<dbReference type="AlphaFoldDB" id="A0A1J1GP50"/>
<dbReference type="InterPro" id="IPR027417">
    <property type="entry name" value="P-loop_NTPase"/>
</dbReference>
<evidence type="ECO:0000256" key="3">
    <source>
        <dbReference type="ARBA" id="ARBA00022840"/>
    </source>
</evidence>
<evidence type="ECO:0000313" key="10">
    <source>
        <dbReference type="Proteomes" id="UP000220797"/>
    </source>
</evidence>
<dbReference type="RefSeq" id="XP_028527086.1">
    <property type="nucleotide sequence ID" value="XM_028670323.1"/>
</dbReference>
<keyword evidence="2 6" id="KW-0547">Nucleotide-binding</keyword>
<evidence type="ECO:0000256" key="2">
    <source>
        <dbReference type="ARBA" id="ARBA00022741"/>
    </source>
</evidence>
<dbReference type="FunFam" id="3.40.850.10:FF:000112">
    <property type="entry name" value="Kinesin-8, putative"/>
    <property type="match status" value="1"/>
</dbReference>
<dbReference type="GO" id="GO:0008017">
    <property type="term" value="F:microtubule binding"/>
    <property type="evidence" value="ECO:0007669"/>
    <property type="project" value="InterPro"/>
</dbReference>
<dbReference type="GO" id="GO:0007018">
    <property type="term" value="P:microtubule-based movement"/>
    <property type="evidence" value="ECO:0007669"/>
    <property type="project" value="InterPro"/>
</dbReference>
<dbReference type="CDD" id="cd00106">
    <property type="entry name" value="KISc"/>
    <property type="match status" value="1"/>
</dbReference>
<evidence type="ECO:0000256" key="1">
    <source>
        <dbReference type="ARBA" id="ARBA00022701"/>
    </source>
</evidence>
<comment type="caution">
    <text evidence="9">The sequence shown here is derived from an EMBL/GenBank/DDBJ whole genome shotgun (WGS) entry which is preliminary data.</text>
</comment>
<dbReference type="InterPro" id="IPR001752">
    <property type="entry name" value="Kinesin_motor_dom"/>
</dbReference>
<keyword evidence="1" id="KW-0493">Microtubule</keyword>
<dbReference type="InterPro" id="IPR019821">
    <property type="entry name" value="Kinesin_motor_CS"/>
</dbReference>
<dbReference type="Pfam" id="PF00225">
    <property type="entry name" value="Kinesin"/>
    <property type="match status" value="1"/>
</dbReference>
<dbReference type="VEuPathDB" id="PlasmoDB:PGAL8A_00396900"/>
<dbReference type="GO" id="GO:0005874">
    <property type="term" value="C:microtubule"/>
    <property type="evidence" value="ECO:0007669"/>
    <property type="project" value="UniProtKB-KW"/>
</dbReference>